<dbReference type="PANTHER" id="PTHR11645:SF0">
    <property type="entry name" value="PYRROLINE-5-CARBOXYLATE REDUCTASE 3"/>
    <property type="match status" value="1"/>
</dbReference>
<dbReference type="HAMAP" id="MF_01925">
    <property type="entry name" value="P5C_reductase"/>
    <property type="match status" value="1"/>
</dbReference>
<keyword evidence="4" id="KW-0641">Proline biosynthesis</keyword>
<evidence type="ECO:0000256" key="5">
    <source>
        <dbReference type="NCBIfam" id="TIGR00112"/>
    </source>
</evidence>
<evidence type="ECO:0000256" key="6">
    <source>
        <dbReference type="PIRSR" id="PIRSR000193-1"/>
    </source>
</evidence>
<dbReference type="EMBL" id="ADHO01000048">
    <property type="protein sequence ID" value="EFX42270.1"/>
    <property type="molecule type" value="Genomic_DNA"/>
</dbReference>
<keyword evidence="4" id="KW-0028">Amino-acid biosynthesis</keyword>
<dbReference type="Proteomes" id="UP000054093">
    <property type="component" value="Unassembled WGS sequence"/>
</dbReference>
<dbReference type="InterPro" id="IPR000304">
    <property type="entry name" value="Pyrroline-COOH_reductase"/>
</dbReference>
<dbReference type="InterPro" id="IPR036291">
    <property type="entry name" value="NAD(P)-bd_dom_sf"/>
</dbReference>
<comment type="catalytic activity">
    <reaction evidence="4">
        <text>L-proline + NAD(+) = (S)-1-pyrroline-5-carboxylate + NADH + 2 H(+)</text>
        <dbReference type="Rhea" id="RHEA:14105"/>
        <dbReference type="ChEBI" id="CHEBI:15378"/>
        <dbReference type="ChEBI" id="CHEBI:17388"/>
        <dbReference type="ChEBI" id="CHEBI:57540"/>
        <dbReference type="ChEBI" id="CHEBI:57945"/>
        <dbReference type="ChEBI" id="CHEBI:60039"/>
        <dbReference type="EC" id="1.5.1.2"/>
    </reaction>
</comment>
<dbReference type="PANTHER" id="PTHR11645">
    <property type="entry name" value="PYRROLINE-5-CARBOXYLATE REDUCTASE"/>
    <property type="match status" value="1"/>
</dbReference>
<evidence type="ECO:0000259" key="7">
    <source>
        <dbReference type="Pfam" id="PF03807"/>
    </source>
</evidence>
<sequence>MAPNTPGIKFLKKFLTSTKKSNPSMNNLLFIGYGHMTQAILKGMRAFLNPQQNIIIAGRNPANIELFLKQEGLDFIKLKACNTICVDDMVVFLTLKPYAFNQFTYTGVANAVLSALAGVSIATLKQHLTANVFVRFMPNIAASMGLSATTMYLEPANTPQTPHLVTLLECFGSVVSVDKEHLIDASMATNGSSLAFLSLVAQGLIDAGVREGLSYKQAFRLVQRSFEGFASLLTTQSPQDITTAICTPGGASIEGLSVLEDRGVRGALMQACHAAVNKYR</sequence>
<dbReference type="Pfam" id="PF14748">
    <property type="entry name" value="P5CR_dimer"/>
    <property type="match status" value="1"/>
</dbReference>
<evidence type="ECO:0000256" key="1">
    <source>
        <dbReference type="ARBA" id="ARBA00005525"/>
    </source>
</evidence>
<evidence type="ECO:0000313" key="9">
    <source>
        <dbReference type="EMBL" id="EFX42270.1"/>
    </source>
</evidence>
<comment type="catalytic activity">
    <reaction evidence="4">
        <text>L-proline + NADP(+) = (S)-1-pyrroline-5-carboxylate + NADPH + 2 H(+)</text>
        <dbReference type="Rhea" id="RHEA:14109"/>
        <dbReference type="ChEBI" id="CHEBI:15378"/>
        <dbReference type="ChEBI" id="CHEBI:17388"/>
        <dbReference type="ChEBI" id="CHEBI:57783"/>
        <dbReference type="ChEBI" id="CHEBI:58349"/>
        <dbReference type="ChEBI" id="CHEBI:60039"/>
        <dbReference type="EC" id="1.5.1.2"/>
    </reaction>
</comment>
<evidence type="ECO:0000256" key="3">
    <source>
        <dbReference type="ARBA" id="ARBA00023002"/>
    </source>
</evidence>
<gene>
    <name evidence="4 9" type="primary">proC</name>
    <name evidence="9" type="ORF">HSUHS5_0302</name>
</gene>
<organism evidence="9 10">
    <name type="scientific">Helicobacter suis HS5</name>
    <dbReference type="NCBI Taxonomy" id="710394"/>
    <lineage>
        <taxon>Bacteria</taxon>
        <taxon>Pseudomonadati</taxon>
        <taxon>Campylobacterota</taxon>
        <taxon>Epsilonproteobacteria</taxon>
        <taxon>Campylobacterales</taxon>
        <taxon>Helicobacteraceae</taxon>
        <taxon>Helicobacter</taxon>
    </lineage>
</organism>
<comment type="similarity">
    <text evidence="1 4">Belongs to the pyrroline-5-carboxylate reductase family.</text>
</comment>
<dbReference type="GO" id="GO:0005737">
    <property type="term" value="C:cytoplasm"/>
    <property type="evidence" value="ECO:0007669"/>
    <property type="project" value="UniProtKB-SubCell"/>
</dbReference>
<dbReference type="InterPro" id="IPR029036">
    <property type="entry name" value="P5CR_dimer"/>
</dbReference>
<name>E7G301_9HELI</name>
<dbReference type="GO" id="GO:0004735">
    <property type="term" value="F:pyrroline-5-carboxylate reductase activity"/>
    <property type="evidence" value="ECO:0007669"/>
    <property type="project" value="UniProtKB-UniRule"/>
</dbReference>
<evidence type="ECO:0000256" key="2">
    <source>
        <dbReference type="ARBA" id="ARBA00022857"/>
    </source>
</evidence>
<evidence type="ECO:0000313" key="10">
    <source>
        <dbReference type="Proteomes" id="UP000054093"/>
    </source>
</evidence>
<comment type="caution">
    <text evidence="9">The sequence shown here is derived from an EMBL/GenBank/DDBJ whole genome shotgun (WGS) entry which is preliminary data.</text>
</comment>
<accession>E7G301</accession>
<comment type="pathway">
    <text evidence="4">Amino-acid biosynthesis; L-proline biosynthesis; L-proline from L-glutamate 5-semialdehyde: step 1/1.</text>
</comment>
<dbReference type="AlphaFoldDB" id="E7G301"/>
<reference evidence="9 10" key="1">
    <citation type="journal article" date="2011" name="Vet. Res.">
        <title>Genome sequence of Helicobacter suis supports its role in gastric pathology.</title>
        <authorList>
            <person name="Vermoote M."/>
            <person name="Vandekerckhove T.T."/>
            <person name="Flahou B."/>
            <person name="Pasmans F."/>
            <person name="Smet A."/>
            <person name="De Groote D."/>
            <person name="Van Criekinge W."/>
            <person name="Ducatelle R."/>
            <person name="Haesebrouck F."/>
        </authorList>
    </citation>
    <scope>NUCLEOTIDE SEQUENCE [LARGE SCALE GENOMIC DNA]</scope>
    <source>
        <strain evidence="9 10">HS5</strain>
    </source>
</reference>
<protein>
    <recommendedName>
        <fullName evidence="4 5">Pyrroline-5-carboxylate reductase</fullName>
        <shortName evidence="4">P5C reductase</shortName>
        <shortName evidence="4">P5CR</shortName>
        <ecNumber evidence="4 5">1.5.1.2</ecNumber>
    </recommendedName>
    <alternativeName>
        <fullName evidence="4">PCA reductase</fullName>
    </alternativeName>
</protein>
<dbReference type="SUPFAM" id="SSF51735">
    <property type="entry name" value="NAD(P)-binding Rossmann-fold domains"/>
    <property type="match status" value="1"/>
</dbReference>
<dbReference type="UniPathway" id="UPA00098">
    <property type="reaction ID" value="UER00361"/>
</dbReference>
<keyword evidence="2 4" id="KW-0521">NADP</keyword>
<evidence type="ECO:0000259" key="8">
    <source>
        <dbReference type="Pfam" id="PF14748"/>
    </source>
</evidence>
<comment type="function">
    <text evidence="4">Catalyzes the reduction of 1-pyrroline-5-carboxylate (PCA) to L-proline.</text>
</comment>
<dbReference type="PIRSF" id="PIRSF000193">
    <property type="entry name" value="Pyrrol-5-carb_rd"/>
    <property type="match status" value="1"/>
</dbReference>
<dbReference type="Gene3D" id="1.10.3730.10">
    <property type="entry name" value="ProC C-terminal domain-like"/>
    <property type="match status" value="1"/>
</dbReference>
<dbReference type="Gene3D" id="3.40.50.720">
    <property type="entry name" value="NAD(P)-binding Rossmann-like Domain"/>
    <property type="match status" value="1"/>
</dbReference>
<proteinExistence type="inferred from homology"/>
<comment type="subcellular location">
    <subcellularLocation>
        <location evidence="4">Cytoplasm</location>
    </subcellularLocation>
</comment>
<dbReference type="InterPro" id="IPR028939">
    <property type="entry name" value="P5C_Rdtase_cat_N"/>
</dbReference>
<dbReference type="Pfam" id="PF03807">
    <property type="entry name" value="F420_oxidored"/>
    <property type="match status" value="1"/>
</dbReference>
<dbReference type="GO" id="GO:0055129">
    <property type="term" value="P:L-proline biosynthetic process"/>
    <property type="evidence" value="ECO:0007669"/>
    <property type="project" value="UniProtKB-UniRule"/>
</dbReference>
<evidence type="ECO:0000256" key="4">
    <source>
        <dbReference type="HAMAP-Rule" id="MF_01925"/>
    </source>
</evidence>
<keyword evidence="4" id="KW-0963">Cytoplasm</keyword>
<feature type="domain" description="Pyrroline-5-carboxylate reductase dimerisation" evidence="8">
    <location>
        <begin position="180"/>
        <end position="279"/>
    </location>
</feature>
<dbReference type="SUPFAM" id="SSF48179">
    <property type="entry name" value="6-phosphogluconate dehydrogenase C-terminal domain-like"/>
    <property type="match status" value="1"/>
</dbReference>
<dbReference type="EC" id="1.5.1.2" evidence="4 5"/>
<feature type="binding site" evidence="6">
    <location>
        <begin position="31"/>
        <end position="36"/>
    </location>
    <ligand>
        <name>NADP(+)</name>
        <dbReference type="ChEBI" id="CHEBI:58349"/>
    </ligand>
</feature>
<keyword evidence="3 4" id="KW-0560">Oxidoreductase</keyword>
<feature type="domain" description="Pyrroline-5-carboxylate reductase catalytic N-terminal" evidence="7">
    <location>
        <begin position="30"/>
        <end position="104"/>
    </location>
</feature>
<dbReference type="NCBIfam" id="TIGR00112">
    <property type="entry name" value="proC"/>
    <property type="match status" value="1"/>
</dbReference>
<dbReference type="InterPro" id="IPR008927">
    <property type="entry name" value="6-PGluconate_DH-like_C_sf"/>
</dbReference>